<evidence type="ECO:0000256" key="6">
    <source>
        <dbReference type="SAM" id="SignalP"/>
    </source>
</evidence>
<organism evidence="7 8">
    <name type="scientific">Dissostichus mawsoni</name>
    <name type="common">Antarctic cod</name>
    <dbReference type="NCBI Taxonomy" id="36200"/>
    <lineage>
        <taxon>Eukaryota</taxon>
        <taxon>Metazoa</taxon>
        <taxon>Chordata</taxon>
        <taxon>Craniata</taxon>
        <taxon>Vertebrata</taxon>
        <taxon>Euteleostomi</taxon>
        <taxon>Actinopterygii</taxon>
        <taxon>Neopterygii</taxon>
        <taxon>Teleostei</taxon>
        <taxon>Neoteleostei</taxon>
        <taxon>Acanthomorphata</taxon>
        <taxon>Eupercaria</taxon>
        <taxon>Perciformes</taxon>
        <taxon>Notothenioidei</taxon>
        <taxon>Nototheniidae</taxon>
        <taxon>Dissostichus</taxon>
    </lineage>
</organism>
<dbReference type="EMBL" id="JAAKFY010000015">
    <property type="protein sequence ID" value="KAF3845330.1"/>
    <property type="molecule type" value="Genomic_DNA"/>
</dbReference>
<evidence type="ECO:0000256" key="3">
    <source>
        <dbReference type="ARBA" id="ARBA00022638"/>
    </source>
</evidence>
<keyword evidence="4" id="KW-1015">Disulfide bond</keyword>
<keyword evidence="3" id="KW-0929">Antimicrobial</keyword>
<dbReference type="PRINTS" id="PR00137">
    <property type="entry name" value="LYSOZYME"/>
</dbReference>
<comment type="caution">
    <text evidence="7">The sequence shown here is derived from an EMBL/GenBank/DDBJ whole genome shotgun (WGS) entry which is preliminary data.</text>
</comment>
<dbReference type="CDD" id="cd16897">
    <property type="entry name" value="LYZ_C"/>
    <property type="match status" value="2"/>
</dbReference>
<protein>
    <recommendedName>
        <fullName evidence="2">lysozyme</fullName>
        <ecNumber evidence="2">3.2.1.17</ecNumber>
    </recommendedName>
</protein>
<dbReference type="OrthoDB" id="17373at2759"/>
<dbReference type="InterPro" id="IPR023346">
    <property type="entry name" value="Lysozyme-like_dom_sf"/>
</dbReference>
<accession>A0A7J5Y7J1</accession>
<evidence type="ECO:0000313" key="8">
    <source>
        <dbReference type="Proteomes" id="UP000518266"/>
    </source>
</evidence>
<evidence type="ECO:0000313" key="7">
    <source>
        <dbReference type="EMBL" id="KAF3845330.1"/>
    </source>
</evidence>
<dbReference type="SUPFAM" id="SSF53955">
    <property type="entry name" value="Lysozyme-like"/>
    <property type="match status" value="2"/>
</dbReference>
<dbReference type="Gene3D" id="1.10.530.10">
    <property type="match status" value="2"/>
</dbReference>
<reference evidence="7 8" key="1">
    <citation type="submission" date="2020-03" db="EMBL/GenBank/DDBJ databases">
        <title>Dissostichus mawsoni Genome sequencing and assembly.</title>
        <authorList>
            <person name="Park H."/>
        </authorList>
    </citation>
    <scope>NUCLEOTIDE SEQUENCE [LARGE SCALE GENOMIC DNA]</scope>
    <source>
        <strain evidence="7">DM0001</strain>
        <tissue evidence="7">Muscle</tissue>
    </source>
</reference>
<dbReference type="SMART" id="SM00263">
    <property type="entry name" value="LYZ1"/>
    <property type="match status" value="2"/>
</dbReference>
<gene>
    <name evidence="7" type="ORF">F7725_008493</name>
</gene>
<dbReference type="Proteomes" id="UP000518266">
    <property type="component" value="Unassembled WGS sequence"/>
</dbReference>
<evidence type="ECO:0000256" key="4">
    <source>
        <dbReference type="ARBA" id="ARBA00023157"/>
    </source>
</evidence>
<comment type="similarity">
    <text evidence="1 5">Belongs to the glycosyl hydrolase 22 family.</text>
</comment>
<dbReference type="Pfam" id="PF00062">
    <property type="entry name" value="Lys"/>
    <property type="match status" value="2"/>
</dbReference>
<feature type="signal peptide" evidence="6">
    <location>
        <begin position="1"/>
        <end position="15"/>
    </location>
</feature>
<feature type="chain" id="PRO_5029657565" description="lysozyme" evidence="6">
    <location>
        <begin position="16"/>
        <end position="292"/>
    </location>
</feature>
<keyword evidence="3" id="KW-0081">Bacteriolytic enzyme</keyword>
<evidence type="ECO:0000256" key="1">
    <source>
        <dbReference type="ARBA" id="ARBA00010859"/>
    </source>
</evidence>
<dbReference type="InterPro" id="IPR001916">
    <property type="entry name" value="Glyco_hydro_22"/>
</dbReference>
<dbReference type="InterPro" id="IPR000974">
    <property type="entry name" value="Glyco_hydro_22_lys"/>
</dbReference>
<dbReference type="PRINTS" id="PR00135">
    <property type="entry name" value="LYZLACT"/>
</dbReference>
<dbReference type="GO" id="GO:0003796">
    <property type="term" value="F:lysozyme activity"/>
    <property type="evidence" value="ECO:0007669"/>
    <property type="project" value="UniProtKB-EC"/>
</dbReference>
<proteinExistence type="inferred from homology"/>
<evidence type="ECO:0000256" key="5">
    <source>
        <dbReference type="RuleBase" id="RU004440"/>
    </source>
</evidence>
<dbReference type="AlphaFoldDB" id="A0A7J5Y7J1"/>
<keyword evidence="6" id="KW-0732">Signal</keyword>
<sequence length="292" mass="32946">MRSLVFLLLVALASAKVYERCEWARVLKAHGMDGYYRTSLADWVCLSKWESSWTTTSTNHNTDGSTDYGIFQINSRWWCEDGRTPHSKNACNINCSDLLTNDVGVAITCAKRVVRDPNGIRAWVAWRSHCENRDLSEYLAGSAAGESNMRSLVFLLLVALASAKVYERCEWARVLKAHGMDGYYRTSLADWVCLSKWESSWTTTSTNHNTDGSTDYGIFQINSRWWCEDGRTPHSKNACNINCSDLLTNDVGVAITCAKRVVRDPNGIRAWVAWRSHCENRDLSEYLAGCGL</sequence>
<dbReference type="PANTHER" id="PTHR11407:SF63">
    <property type="entry name" value="LYSOZYME C"/>
    <property type="match status" value="1"/>
</dbReference>
<dbReference type="GO" id="GO:0042742">
    <property type="term" value="P:defense response to bacterium"/>
    <property type="evidence" value="ECO:0007669"/>
    <property type="project" value="UniProtKB-KW"/>
</dbReference>
<keyword evidence="8" id="KW-1185">Reference proteome</keyword>
<dbReference type="PANTHER" id="PTHR11407">
    <property type="entry name" value="LYSOZYME C"/>
    <property type="match status" value="1"/>
</dbReference>
<dbReference type="EC" id="3.2.1.17" evidence="2"/>
<name>A0A7J5Y7J1_DISMA</name>
<dbReference type="FunFam" id="1.10.530.10:FF:000001">
    <property type="entry name" value="Lysozyme C"/>
    <property type="match status" value="2"/>
</dbReference>
<dbReference type="PROSITE" id="PS51348">
    <property type="entry name" value="GLYCOSYL_HYDROL_F22_2"/>
    <property type="match status" value="2"/>
</dbReference>
<dbReference type="GO" id="GO:0031640">
    <property type="term" value="P:killing of cells of another organism"/>
    <property type="evidence" value="ECO:0007669"/>
    <property type="project" value="UniProtKB-KW"/>
</dbReference>
<evidence type="ECO:0000256" key="2">
    <source>
        <dbReference type="ARBA" id="ARBA00012732"/>
    </source>
</evidence>